<comment type="caution">
    <text evidence="2">The sequence shown here is derived from an EMBL/GenBank/DDBJ whole genome shotgun (WGS) entry which is preliminary data.</text>
</comment>
<feature type="non-terminal residue" evidence="2">
    <location>
        <position position="1"/>
    </location>
</feature>
<keyword evidence="1" id="KW-0812">Transmembrane</keyword>
<reference evidence="3" key="1">
    <citation type="submission" date="2016-06" db="EMBL/GenBank/DDBJ databases">
        <title>Parallel loss of symbiosis genes in relatives of nitrogen-fixing non-legume Parasponia.</title>
        <authorList>
            <person name="Van Velzen R."/>
            <person name="Holmer R."/>
            <person name="Bu F."/>
            <person name="Rutten L."/>
            <person name="Van Zeijl A."/>
            <person name="Liu W."/>
            <person name="Santuari L."/>
            <person name="Cao Q."/>
            <person name="Sharma T."/>
            <person name="Shen D."/>
            <person name="Roswanjaya Y."/>
            <person name="Wardhani T."/>
            <person name="Kalhor M.S."/>
            <person name="Jansen J."/>
            <person name="Van den Hoogen J."/>
            <person name="Gungor B."/>
            <person name="Hartog M."/>
            <person name="Hontelez J."/>
            <person name="Verver J."/>
            <person name="Yang W.-C."/>
            <person name="Schijlen E."/>
            <person name="Repin R."/>
            <person name="Schilthuizen M."/>
            <person name="Schranz E."/>
            <person name="Heidstra R."/>
            <person name="Miyata K."/>
            <person name="Fedorova E."/>
            <person name="Kohlen W."/>
            <person name="Bisseling T."/>
            <person name="Smit S."/>
            <person name="Geurts R."/>
        </authorList>
    </citation>
    <scope>NUCLEOTIDE SEQUENCE [LARGE SCALE GENOMIC DNA]</scope>
    <source>
        <strain evidence="3">cv. WU1-14</strain>
    </source>
</reference>
<evidence type="ECO:0000256" key="1">
    <source>
        <dbReference type="SAM" id="Phobius"/>
    </source>
</evidence>
<proteinExistence type="predicted"/>
<evidence type="ECO:0000313" key="3">
    <source>
        <dbReference type="Proteomes" id="UP000237105"/>
    </source>
</evidence>
<gene>
    <name evidence="2" type="ORF">PanWU01x14_345450</name>
</gene>
<sequence>YGSPASALVEWLLENEGSFLLTCYLLRWPALIGYIVVVRVQLHSISISLIHKKYQLFTRSYSYMIIKLIPHLNGRNLNLMLTGKNCKEEPQRPFPSFLAETNNPAFFL</sequence>
<organism evidence="2 3">
    <name type="scientific">Parasponia andersonii</name>
    <name type="common">Sponia andersonii</name>
    <dbReference type="NCBI Taxonomy" id="3476"/>
    <lineage>
        <taxon>Eukaryota</taxon>
        <taxon>Viridiplantae</taxon>
        <taxon>Streptophyta</taxon>
        <taxon>Embryophyta</taxon>
        <taxon>Tracheophyta</taxon>
        <taxon>Spermatophyta</taxon>
        <taxon>Magnoliopsida</taxon>
        <taxon>eudicotyledons</taxon>
        <taxon>Gunneridae</taxon>
        <taxon>Pentapetalae</taxon>
        <taxon>rosids</taxon>
        <taxon>fabids</taxon>
        <taxon>Rosales</taxon>
        <taxon>Cannabaceae</taxon>
        <taxon>Parasponia</taxon>
    </lineage>
</organism>
<dbReference type="AlphaFoldDB" id="A0A2P5ACN9"/>
<accession>A0A2P5ACN9</accession>
<dbReference type="EMBL" id="JXTB01000669">
    <property type="protein sequence ID" value="PON34296.1"/>
    <property type="molecule type" value="Genomic_DNA"/>
</dbReference>
<protein>
    <submittedName>
        <fullName evidence="2">Uncharacterized protein</fullName>
    </submittedName>
</protein>
<feature type="transmembrane region" description="Helical" evidence="1">
    <location>
        <begin position="28"/>
        <end position="50"/>
    </location>
</feature>
<keyword evidence="1" id="KW-1133">Transmembrane helix</keyword>
<keyword evidence="1" id="KW-0472">Membrane</keyword>
<name>A0A2P5ACN9_PARAD</name>
<keyword evidence="3" id="KW-1185">Reference proteome</keyword>
<evidence type="ECO:0000313" key="2">
    <source>
        <dbReference type="EMBL" id="PON34296.1"/>
    </source>
</evidence>
<dbReference type="Proteomes" id="UP000237105">
    <property type="component" value="Unassembled WGS sequence"/>
</dbReference>